<dbReference type="CDD" id="cd06170">
    <property type="entry name" value="LuxR_C_like"/>
    <property type="match status" value="1"/>
</dbReference>
<dbReference type="RefSeq" id="WP_212710640.1">
    <property type="nucleotide sequence ID" value="NZ_BAAAFW010000041.1"/>
</dbReference>
<protein>
    <submittedName>
        <fullName evidence="3">Transcriptional regulator RcsA</fullName>
    </submittedName>
</protein>
<keyword evidence="1" id="KW-0238">DNA-binding</keyword>
<evidence type="ECO:0000256" key="1">
    <source>
        <dbReference type="ARBA" id="ARBA00023125"/>
    </source>
</evidence>
<accession>A0ABW1VTN5</accession>
<dbReference type="EMBL" id="JBHSUC010000023">
    <property type="protein sequence ID" value="MFC6363255.1"/>
    <property type="molecule type" value="Genomic_DNA"/>
</dbReference>
<evidence type="ECO:0000313" key="4">
    <source>
        <dbReference type="Proteomes" id="UP001596215"/>
    </source>
</evidence>
<name>A0ABW1VTN5_9GAMM</name>
<evidence type="ECO:0000259" key="2">
    <source>
        <dbReference type="PROSITE" id="PS50043"/>
    </source>
</evidence>
<comment type="caution">
    <text evidence="3">The sequence shown here is derived from an EMBL/GenBank/DDBJ whole genome shotgun (WGS) entry which is preliminary data.</text>
</comment>
<reference evidence="4" key="1">
    <citation type="journal article" date="2019" name="Int. J. Syst. Evol. Microbiol.">
        <title>The Global Catalogue of Microorganisms (GCM) 10K type strain sequencing project: providing services to taxonomists for standard genome sequencing and annotation.</title>
        <authorList>
            <consortium name="The Broad Institute Genomics Platform"/>
            <consortium name="The Broad Institute Genome Sequencing Center for Infectious Disease"/>
            <person name="Wu L."/>
            <person name="Ma J."/>
        </authorList>
    </citation>
    <scope>NUCLEOTIDE SEQUENCE [LARGE SCALE GENOMIC DNA]</scope>
    <source>
        <strain evidence="4">CGMCC 4.1530</strain>
    </source>
</reference>
<dbReference type="SMART" id="SM00421">
    <property type="entry name" value="HTH_LUXR"/>
    <property type="match status" value="1"/>
</dbReference>
<dbReference type="Pfam" id="PF00196">
    <property type="entry name" value="GerE"/>
    <property type="match status" value="1"/>
</dbReference>
<proteinExistence type="predicted"/>
<dbReference type="PROSITE" id="PS50043">
    <property type="entry name" value="HTH_LUXR_2"/>
    <property type="match status" value="1"/>
</dbReference>
<dbReference type="Proteomes" id="UP001596215">
    <property type="component" value="Unassembled WGS sequence"/>
</dbReference>
<gene>
    <name evidence="3" type="primary">rcsA</name>
    <name evidence="3" type="ORF">ACFP73_14375</name>
</gene>
<dbReference type="InterPro" id="IPR036388">
    <property type="entry name" value="WH-like_DNA-bd_sf"/>
</dbReference>
<dbReference type="InterPro" id="IPR000792">
    <property type="entry name" value="Tscrpt_reg_LuxR_C"/>
</dbReference>
<evidence type="ECO:0000313" key="3">
    <source>
        <dbReference type="EMBL" id="MFC6363255.1"/>
    </source>
</evidence>
<sequence length="210" mass="23821">MSSVIIDPCHFTRTGLKEYLNSQGVISHCCQDVINPQQLKCTLDSLTPSLVFISEQCLDNHCRENSEIKKVIAQYPDTVFFIFMALPNSHFSDHLYLRENIIVTTKALDKLSLERLISPYLSKTGKKFSRRSRQPVAKPVALSRAESDMLKMWMSGYDTLQIAGLMQIKAKTISSHKGNIKKKIKTQNKQVIYHLVKLTQTLTTGLHSGH</sequence>
<feature type="domain" description="HTH luxR-type" evidence="2">
    <location>
        <begin position="135"/>
        <end position="200"/>
    </location>
</feature>
<dbReference type="SUPFAM" id="SSF46894">
    <property type="entry name" value="C-terminal effector domain of the bipartite response regulators"/>
    <property type="match status" value="1"/>
</dbReference>
<dbReference type="Gene3D" id="1.10.10.10">
    <property type="entry name" value="Winged helix-like DNA-binding domain superfamily/Winged helix DNA-binding domain"/>
    <property type="match status" value="1"/>
</dbReference>
<dbReference type="PROSITE" id="PS00622">
    <property type="entry name" value="HTH_LUXR_1"/>
    <property type="match status" value="1"/>
</dbReference>
<organism evidence="3 4">
    <name type="scientific">Tatumella punctata</name>
    <dbReference type="NCBI Taxonomy" id="399969"/>
    <lineage>
        <taxon>Bacteria</taxon>
        <taxon>Pseudomonadati</taxon>
        <taxon>Pseudomonadota</taxon>
        <taxon>Gammaproteobacteria</taxon>
        <taxon>Enterobacterales</taxon>
        <taxon>Erwiniaceae</taxon>
        <taxon>Tatumella</taxon>
    </lineage>
</organism>
<dbReference type="NCBIfam" id="NF011940">
    <property type="entry name" value="PRK15411.1"/>
    <property type="match status" value="1"/>
</dbReference>
<dbReference type="PRINTS" id="PR00038">
    <property type="entry name" value="HTHLUXR"/>
</dbReference>
<keyword evidence="4" id="KW-1185">Reference proteome</keyword>
<dbReference type="InterPro" id="IPR016032">
    <property type="entry name" value="Sig_transdc_resp-reg_C-effctor"/>
</dbReference>